<dbReference type="OrthoDB" id="8603558at2"/>
<dbReference type="SUPFAM" id="SSF75011">
    <property type="entry name" value="3-carboxy-cis,cis-mucoante lactonizing enzyme"/>
    <property type="match status" value="1"/>
</dbReference>
<keyword evidence="5" id="KW-1185">Reference proteome</keyword>
<dbReference type="AlphaFoldDB" id="A0A4R2KWZ2"/>
<evidence type="ECO:0000256" key="1">
    <source>
        <dbReference type="SAM" id="MobiDB-lite"/>
    </source>
</evidence>
<evidence type="ECO:0000256" key="2">
    <source>
        <dbReference type="SAM" id="SignalP"/>
    </source>
</evidence>
<evidence type="ECO:0000259" key="3">
    <source>
        <dbReference type="Pfam" id="PF03713"/>
    </source>
</evidence>
<name>A0A4R2KWZ2_9GAMM</name>
<sequence>MTSYPQRTARGHRKLTLSLAVSAVLLSSLATAQTPIVKPGAPGAASRVMTADEAVTVAESSYSPADVRFMQDMIPHHHQATLMADLVKDRTNNPMLVDLADRINGSQADEIAFMQEWLAERGEDVPDPSDHHAMHMHHDMAGMATPAQMASLEAAEGTDFDRLFLELMIRHHDGAITMVEDLMEQDGSAYDPVLFEFTNDITNDQAVEIERMNTLLVGLSEDPRSNLAAGVFDAEQAISNLELVASLRKPAGFFDPANPAERGARALDEEDAERREADAETEDDETGERSQTIAKDAENRRRPMLSFANTDLAFRDDVMVAGNYHGFNVYRLQEDGVPDLTASVVCPGGQGDVSIVGDLLFMSAQETRGRLDCGLEGVSEKISQDRFRGLRIFDISDLAMPTQVGAVQTCRGSHTHSVVSGPGEDGIITVYNSGTSQVRDEEELEGCIGDIAGDERTALFRIDVIEVPVNDPAAARIVDSPRVFADAQSGVAAGLWRGGDHGEGTQETRRTDQCHDITVFPEGNIAAGACSGNGIIFDITDPAAPTRIDVVNDKGFAYWHSATFNNDGTKVLFTDEWGGGSRARCRAWDPLTWGANAIYDIVDGKLEFRSHFKMPAPQMESENCVAHNGSIIPVPGRDIFVQAWYQGGISVIDFTDSSNPVEIAYFDRGPYFADEIITGGFWSAYWYRNHIYGTEIVRGLDVLELLPSEHLSENEIAAAKLADQGELFNPQQQFRVSWPAAPAVALAYLDQLGRGDGLPDDMQAKVRDALVRAQTAMDKGTGDEELARALGTMADRLGGVETAAAHARTIEGLSTTLAGIAERLRG</sequence>
<protein>
    <submittedName>
        <fullName evidence="4">Uncharacterized protein (DUF305 family)</fullName>
    </submittedName>
</protein>
<organism evidence="4 5">
    <name type="scientific">Chromatocurvus halotolerans</name>
    <dbReference type="NCBI Taxonomy" id="1132028"/>
    <lineage>
        <taxon>Bacteria</taxon>
        <taxon>Pseudomonadati</taxon>
        <taxon>Pseudomonadota</taxon>
        <taxon>Gammaproteobacteria</taxon>
        <taxon>Cellvibrionales</taxon>
        <taxon>Halieaceae</taxon>
        <taxon>Chromatocurvus</taxon>
    </lineage>
</organism>
<dbReference type="Pfam" id="PF03713">
    <property type="entry name" value="DUF305"/>
    <property type="match status" value="1"/>
</dbReference>
<dbReference type="PANTHER" id="PTHR36933">
    <property type="entry name" value="SLL0788 PROTEIN"/>
    <property type="match status" value="1"/>
</dbReference>
<dbReference type="InterPro" id="IPR005183">
    <property type="entry name" value="DUF305_CopM-like"/>
</dbReference>
<proteinExistence type="predicted"/>
<gene>
    <name evidence="4" type="ORF">EV688_101331</name>
</gene>
<feature type="region of interest" description="Disordered" evidence="1">
    <location>
        <begin position="255"/>
        <end position="298"/>
    </location>
</feature>
<dbReference type="EMBL" id="SLWX01000001">
    <property type="protein sequence ID" value="TCO78514.1"/>
    <property type="molecule type" value="Genomic_DNA"/>
</dbReference>
<keyword evidence="2" id="KW-0732">Signal</keyword>
<dbReference type="InterPro" id="IPR012347">
    <property type="entry name" value="Ferritin-like"/>
</dbReference>
<dbReference type="RefSeq" id="WP_117316701.1">
    <property type="nucleotide sequence ID" value="NZ_QQSW01000006.1"/>
</dbReference>
<reference evidence="4 5" key="1">
    <citation type="submission" date="2019-03" db="EMBL/GenBank/DDBJ databases">
        <title>Genomic Encyclopedia of Type Strains, Phase IV (KMG-IV): sequencing the most valuable type-strain genomes for metagenomic binning, comparative biology and taxonomic classification.</title>
        <authorList>
            <person name="Goeker M."/>
        </authorList>
    </citation>
    <scope>NUCLEOTIDE SEQUENCE [LARGE SCALE GENOMIC DNA]</scope>
    <source>
        <strain evidence="4 5">DSM 23344</strain>
    </source>
</reference>
<comment type="caution">
    <text evidence="4">The sequence shown here is derived from an EMBL/GenBank/DDBJ whole genome shotgun (WGS) entry which is preliminary data.</text>
</comment>
<dbReference type="Gene3D" id="1.20.1260.10">
    <property type="match status" value="1"/>
</dbReference>
<dbReference type="Proteomes" id="UP000294980">
    <property type="component" value="Unassembled WGS sequence"/>
</dbReference>
<evidence type="ECO:0000313" key="5">
    <source>
        <dbReference type="Proteomes" id="UP000294980"/>
    </source>
</evidence>
<accession>A0A4R2KWZ2</accession>
<dbReference type="PANTHER" id="PTHR36933:SF1">
    <property type="entry name" value="SLL0788 PROTEIN"/>
    <property type="match status" value="1"/>
</dbReference>
<feature type="signal peptide" evidence="2">
    <location>
        <begin position="1"/>
        <end position="32"/>
    </location>
</feature>
<feature type="compositionally biased region" description="Basic and acidic residues" evidence="1">
    <location>
        <begin position="262"/>
        <end position="278"/>
    </location>
</feature>
<evidence type="ECO:0000313" key="4">
    <source>
        <dbReference type="EMBL" id="TCO78514.1"/>
    </source>
</evidence>
<feature type="chain" id="PRO_5020489093" evidence="2">
    <location>
        <begin position="33"/>
        <end position="826"/>
    </location>
</feature>
<feature type="domain" description="DUF305" evidence="3">
    <location>
        <begin position="66"/>
        <end position="216"/>
    </location>
</feature>